<dbReference type="SUPFAM" id="SSF81301">
    <property type="entry name" value="Nucleotidyltransferase"/>
    <property type="match status" value="1"/>
</dbReference>
<dbReference type="Gene3D" id="1.10.1410.10">
    <property type="match status" value="1"/>
</dbReference>
<feature type="domain" description="Poly(A) polymerase nucleotidyltransferase" evidence="16">
    <location>
        <begin position="13"/>
        <end position="203"/>
    </location>
</feature>
<dbReference type="GeneID" id="9043224"/>
<dbReference type="Pfam" id="PF20750">
    <property type="entry name" value="PAP_NTPase"/>
    <property type="match status" value="1"/>
</dbReference>
<dbReference type="SUPFAM" id="SSF55003">
    <property type="entry name" value="PAP/Archaeal CCA-adding enzyme, C-terminal domain"/>
    <property type="match status" value="1"/>
</dbReference>
<protein>
    <recommendedName>
        <fullName evidence="11">Poly(A) polymerase</fullName>
        <ecNumber evidence="11">2.7.7.19</ecNumber>
    </recommendedName>
</protein>
<organism evidence="18">
    <name type="scientific">Perkinsus marinus (strain ATCC 50983 / TXsc)</name>
    <dbReference type="NCBI Taxonomy" id="423536"/>
    <lineage>
        <taxon>Eukaryota</taxon>
        <taxon>Sar</taxon>
        <taxon>Alveolata</taxon>
        <taxon>Perkinsozoa</taxon>
        <taxon>Perkinsea</taxon>
        <taxon>Perkinsida</taxon>
        <taxon>Perkinsidae</taxon>
        <taxon>Perkinsus</taxon>
    </lineage>
</organism>
<feature type="binding site" evidence="13">
    <location>
        <position position="156"/>
    </location>
    <ligand>
        <name>Mg(2+)</name>
        <dbReference type="ChEBI" id="CHEBI:18420"/>
        <label>2</label>
        <note>catalytic</note>
    </ligand>
</feature>
<dbReference type="Proteomes" id="UP000007800">
    <property type="component" value="Unassembled WGS sequence"/>
</dbReference>
<feature type="binding site" evidence="13">
    <location>
        <position position="104"/>
    </location>
    <ligand>
        <name>Mg(2+)</name>
        <dbReference type="ChEBI" id="CHEBI:18420"/>
        <label>2</label>
        <note>catalytic</note>
    </ligand>
</feature>
<keyword evidence="4 11" id="KW-0507">mRNA processing</keyword>
<dbReference type="RefSeq" id="XP_002773978.1">
    <property type="nucleotide sequence ID" value="XM_002773932.1"/>
</dbReference>
<evidence type="ECO:0000256" key="2">
    <source>
        <dbReference type="ARBA" id="ARBA00004123"/>
    </source>
</evidence>
<dbReference type="PANTHER" id="PTHR10682:SF10">
    <property type="entry name" value="POLYNUCLEOTIDE ADENYLYLTRANSFERASE"/>
    <property type="match status" value="1"/>
</dbReference>
<dbReference type="GO" id="GO:0031123">
    <property type="term" value="P:RNA 3'-end processing"/>
    <property type="evidence" value="ECO:0007669"/>
    <property type="project" value="InterPro"/>
</dbReference>
<dbReference type="InterPro" id="IPR011068">
    <property type="entry name" value="NuclTrfase_I-like_C"/>
</dbReference>
<keyword evidence="8 11" id="KW-0067">ATP-binding</keyword>
<dbReference type="GO" id="GO:0006397">
    <property type="term" value="P:mRNA processing"/>
    <property type="evidence" value="ECO:0007669"/>
    <property type="project" value="UniProtKB-KW"/>
</dbReference>
<keyword evidence="5 11" id="KW-0808">Transferase</keyword>
<feature type="binding site" evidence="12">
    <location>
        <position position="156"/>
    </location>
    <ligand>
        <name>ATP</name>
        <dbReference type="ChEBI" id="CHEBI:30616"/>
    </ligand>
</feature>
<dbReference type="OMA" id="EWKWPQP"/>
<dbReference type="InterPro" id="IPR014492">
    <property type="entry name" value="PolyA_polymerase"/>
</dbReference>
<evidence type="ECO:0000256" key="9">
    <source>
        <dbReference type="ARBA" id="ARBA00022842"/>
    </source>
</evidence>
<evidence type="ECO:0000259" key="15">
    <source>
        <dbReference type="Pfam" id="PF04928"/>
    </source>
</evidence>
<dbReference type="Pfam" id="PF04928">
    <property type="entry name" value="PAP_central"/>
    <property type="match status" value="1"/>
</dbReference>
<name>C5LBH3_PERM5</name>
<evidence type="ECO:0000256" key="8">
    <source>
        <dbReference type="ARBA" id="ARBA00022840"/>
    </source>
</evidence>
<feature type="region of interest" description="Disordered" evidence="14">
    <location>
        <begin position="1"/>
        <end position="25"/>
    </location>
</feature>
<evidence type="ECO:0000313" key="18">
    <source>
        <dbReference type="Proteomes" id="UP000007800"/>
    </source>
</evidence>
<evidence type="ECO:0000256" key="1">
    <source>
        <dbReference type="ARBA" id="ARBA00001936"/>
    </source>
</evidence>
<feature type="binding site" evidence="12">
    <location>
        <position position="226"/>
    </location>
    <ligand>
        <name>ATP</name>
        <dbReference type="ChEBI" id="CHEBI:30616"/>
    </ligand>
</feature>
<comment type="catalytic activity">
    <reaction evidence="11">
        <text>RNA(n) + ATP = RNA(n)-3'-adenine ribonucleotide + diphosphate</text>
        <dbReference type="Rhea" id="RHEA:11332"/>
        <dbReference type="Rhea" id="RHEA-COMP:14527"/>
        <dbReference type="Rhea" id="RHEA-COMP:17347"/>
        <dbReference type="ChEBI" id="CHEBI:30616"/>
        <dbReference type="ChEBI" id="CHEBI:33019"/>
        <dbReference type="ChEBI" id="CHEBI:140395"/>
        <dbReference type="ChEBI" id="CHEBI:173115"/>
        <dbReference type="EC" id="2.7.7.19"/>
    </reaction>
</comment>
<evidence type="ECO:0000313" key="17">
    <source>
        <dbReference type="EMBL" id="EER05794.1"/>
    </source>
</evidence>
<feature type="domain" description="Poly(A) polymerase central" evidence="15">
    <location>
        <begin position="209"/>
        <end position="369"/>
    </location>
</feature>
<dbReference type="GO" id="GO:0005634">
    <property type="term" value="C:nucleus"/>
    <property type="evidence" value="ECO:0007669"/>
    <property type="project" value="UniProtKB-SubCell"/>
</dbReference>
<dbReference type="AlphaFoldDB" id="C5LBH3"/>
<keyword evidence="9 13" id="KW-0460">Magnesium</keyword>
<feature type="binding site" evidence="13">
    <location>
        <position position="104"/>
    </location>
    <ligand>
        <name>Mg(2+)</name>
        <dbReference type="ChEBI" id="CHEBI:18420"/>
        <label>1</label>
        <note>catalytic</note>
    </ligand>
</feature>
<evidence type="ECO:0000256" key="13">
    <source>
        <dbReference type="PIRSR" id="PIRSR018425-2"/>
    </source>
</evidence>
<evidence type="ECO:0000256" key="14">
    <source>
        <dbReference type="SAM" id="MobiDB-lite"/>
    </source>
</evidence>
<comment type="cofactor">
    <cofactor evidence="1">
        <name>Mn(2+)</name>
        <dbReference type="ChEBI" id="CHEBI:29035"/>
    </cofactor>
</comment>
<feature type="binding site" evidence="12">
    <location>
        <begin position="235"/>
        <end position="236"/>
    </location>
    <ligand>
        <name>ATP</name>
        <dbReference type="ChEBI" id="CHEBI:30616"/>
    </ligand>
</feature>
<evidence type="ECO:0000256" key="6">
    <source>
        <dbReference type="ARBA" id="ARBA00022723"/>
    </source>
</evidence>
<keyword evidence="7 11" id="KW-0547">Nucleotide-binding</keyword>
<evidence type="ECO:0000256" key="12">
    <source>
        <dbReference type="PIRSR" id="PIRSR018425-1"/>
    </source>
</evidence>
<dbReference type="GO" id="GO:0046872">
    <property type="term" value="F:metal ion binding"/>
    <property type="evidence" value="ECO:0007669"/>
    <property type="project" value="UniProtKB-KW"/>
</dbReference>
<evidence type="ECO:0000259" key="16">
    <source>
        <dbReference type="Pfam" id="PF20750"/>
    </source>
</evidence>
<evidence type="ECO:0000256" key="11">
    <source>
        <dbReference type="PIRNR" id="PIRNR018425"/>
    </source>
</evidence>
<evidence type="ECO:0000256" key="7">
    <source>
        <dbReference type="ARBA" id="ARBA00022741"/>
    </source>
</evidence>
<comment type="subcellular location">
    <subcellularLocation>
        <location evidence="2 11">Nucleus</location>
    </subcellularLocation>
</comment>
<feature type="binding site" evidence="13">
    <location>
        <position position="102"/>
    </location>
    <ligand>
        <name>Mg(2+)</name>
        <dbReference type="ChEBI" id="CHEBI:18420"/>
        <label>2</label>
        <note>catalytic</note>
    </ligand>
</feature>
<comment type="function">
    <text evidence="11">Polymerase that creates the 3'-poly(A) tail of mRNA's.</text>
</comment>
<dbReference type="EC" id="2.7.7.19" evidence="11"/>
<dbReference type="GO" id="GO:0005524">
    <property type="term" value="F:ATP binding"/>
    <property type="evidence" value="ECO:0007669"/>
    <property type="project" value="UniProtKB-UniRule"/>
</dbReference>
<dbReference type="PIRSF" id="PIRSF018425">
    <property type="entry name" value="PolyA_polymerase"/>
    <property type="match status" value="1"/>
</dbReference>
<dbReference type="InterPro" id="IPR048840">
    <property type="entry name" value="PolA_pol_NTPase"/>
</dbReference>
<evidence type="ECO:0000256" key="10">
    <source>
        <dbReference type="ARBA" id="ARBA00023242"/>
    </source>
</evidence>
<dbReference type="CDD" id="cd05402">
    <property type="entry name" value="NT_PAP_TUTase"/>
    <property type="match status" value="1"/>
</dbReference>
<evidence type="ECO:0000256" key="3">
    <source>
        <dbReference type="ARBA" id="ARBA00010912"/>
    </source>
</evidence>
<evidence type="ECO:0000256" key="5">
    <source>
        <dbReference type="ARBA" id="ARBA00022679"/>
    </source>
</evidence>
<keyword evidence="6 13" id="KW-0479">Metal-binding</keyword>
<dbReference type="InterPro" id="IPR043519">
    <property type="entry name" value="NT_sf"/>
</dbReference>
<dbReference type="InParanoid" id="C5LBH3"/>
<proteinExistence type="inferred from homology"/>
<keyword evidence="18" id="KW-1185">Reference proteome</keyword>
<reference evidence="17 18" key="1">
    <citation type="submission" date="2008-07" db="EMBL/GenBank/DDBJ databases">
        <authorList>
            <person name="El-Sayed N."/>
            <person name="Caler E."/>
            <person name="Inman J."/>
            <person name="Amedeo P."/>
            <person name="Hass B."/>
            <person name="Wortman J."/>
        </authorList>
    </citation>
    <scope>NUCLEOTIDE SEQUENCE [LARGE SCALE GENOMIC DNA]</scope>
    <source>
        <strain evidence="18">ATCC 50983 / TXsc</strain>
    </source>
</reference>
<dbReference type="GO" id="GO:1990817">
    <property type="term" value="F:poly(A) RNA polymerase activity"/>
    <property type="evidence" value="ECO:0007669"/>
    <property type="project" value="UniProtKB-UniRule"/>
</dbReference>
<evidence type="ECO:0000256" key="4">
    <source>
        <dbReference type="ARBA" id="ARBA00022664"/>
    </source>
</evidence>
<gene>
    <name evidence="17" type="ORF">Pmar_PMAR011843</name>
</gene>
<dbReference type="OrthoDB" id="412748at2759"/>
<dbReference type="SUPFAM" id="SSF81631">
    <property type="entry name" value="PAP/OAS1 substrate-binding domain"/>
    <property type="match status" value="1"/>
</dbReference>
<dbReference type="InterPro" id="IPR007012">
    <property type="entry name" value="PolA_pol_cen_dom"/>
</dbReference>
<feature type="binding site" evidence="13">
    <location>
        <position position="102"/>
    </location>
    <ligand>
        <name>Mg(2+)</name>
        <dbReference type="ChEBI" id="CHEBI:18420"/>
        <label>1</label>
        <note>catalytic</note>
    </ligand>
</feature>
<sequence length="534" mass="59210">MAEDQEHSQQQWGVSPPVSLSKATPKDIAATDVMMKVLDEEAPPASEEERQLHKRVFELMSRLVTEWGKEYAFSTGLKEEDCRCELMAIGSARLGLQDPSSDIDCVVVAAHKVTRDAFFELFPLKLSELNDVTNLNPVPQAAVPVIKMKFMGVDVDVLYCGLAHPLSGPAIDPADDNLLCGMDEKSARSINGVRVSDAIKACVPHFAHFLGALRVIRAWARRRGIYSNALGYLGGVSWAILVARVCQLFPNMGPSQLVVRFFRVYSRWNWDPSEGAVVLRHSEQRNGEGFQHHKVWCPPPKRTTTDQPLPLAASPMAVITPAYPSMNSTFGVTRMTMDTIKKELERGAGIISSKGVDLRSRECWETLLEPIHFFDYDQGGYKQFLQIEIGGASELSHKSAEGLVNSKLKPLLLRKMPEVAPEDTNKAPYRAWTGAVALEDPYKEYPYCSALFVGLSIPPGMDLRPAVREFMERLGIELATQMPEYKAGGMFDVRVRHVAGPSLPNTVKCLTAKRKAEEGLPEDADVKAKKVRST</sequence>
<dbReference type="EMBL" id="GG680918">
    <property type="protein sequence ID" value="EER05794.1"/>
    <property type="molecule type" value="Genomic_DNA"/>
</dbReference>
<comment type="cofactor">
    <cofactor evidence="13">
        <name>Mg(2+)</name>
        <dbReference type="ChEBI" id="CHEBI:18420"/>
    </cofactor>
    <text evidence="13">Binds 2 magnesium ions. Also active with manganese.</text>
</comment>
<keyword evidence="10 11" id="KW-0539">Nucleus</keyword>
<accession>C5LBH3</accession>
<dbReference type="GO" id="GO:0003723">
    <property type="term" value="F:RNA binding"/>
    <property type="evidence" value="ECO:0007669"/>
    <property type="project" value="UniProtKB-UniRule"/>
</dbReference>
<comment type="similarity">
    <text evidence="3 11">Belongs to the poly(A) polymerase family.</text>
</comment>
<dbReference type="Gene3D" id="3.30.460.10">
    <property type="entry name" value="Beta Polymerase, domain 2"/>
    <property type="match status" value="1"/>
</dbReference>
<feature type="binding site" evidence="12">
    <location>
        <begin position="102"/>
        <end position="104"/>
    </location>
    <ligand>
        <name>ATP</name>
        <dbReference type="ChEBI" id="CHEBI:30616"/>
    </ligand>
</feature>
<dbReference type="PANTHER" id="PTHR10682">
    <property type="entry name" value="POLY A POLYMERASE"/>
    <property type="match status" value="1"/>
</dbReference>